<sequence>MSTAPLDTVSRWLGAAAAGLTLSTVLAESLLALLVMVGGGDHLLWAITHPAAAASTAPAWLAVIWLGAATAGAALATAVAGHRSAGFAVGVLPAAALALVVWYFRQPAAVGAVVVLGPVLGSGLGMALGWAVQRLDQIDASTVPAPGVGI</sequence>
<evidence type="ECO:0000313" key="3">
    <source>
        <dbReference type="Proteomes" id="UP000484885"/>
    </source>
</evidence>
<dbReference type="EMBL" id="JAAGSC010000040">
    <property type="protein sequence ID" value="NDY95802.1"/>
    <property type="molecule type" value="Genomic_DNA"/>
</dbReference>
<feature type="transmembrane region" description="Helical" evidence="1">
    <location>
        <begin position="57"/>
        <end position="78"/>
    </location>
</feature>
<proteinExistence type="predicted"/>
<feature type="transmembrane region" description="Helical" evidence="1">
    <location>
        <begin position="85"/>
        <end position="104"/>
    </location>
</feature>
<feature type="transmembrane region" description="Helical" evidence="1">
    <location>
        <begin position="110"/>
        <end position="132"/>
    </location>
</feature>
<keyword evidence="1" id="KW-0472">Membrane</keyword>
<evidence type="ECO:0000313" key="2">
    <source>
        <dbReference type="EMBL" id="NDY95802.1"/>
    </source>
</evidence>
<reference evidence="2 3" key="1">
    <citation type="submission" date="2020-02" db="EMBL/GenBank/DDBJ databases">
        <authorList>
            <person name="Zhang X.-Y."/>
        </authorList>
    </citation>
    <scope>NUCLEOTIDE SEQUENCE [LARGE SCALE GENOMIC DNA]</scope>
    <source>
        <strain evidence="2 3">C33</strain>
    </source>
</reference>
<dbReference type="Proteomes" id="UP000484885">
    <property type="component" value="Unassembled WGS sequence"/>
</dbReference>
<dbReference type="AlphaFoldDB" id="A0A845UZT4"/>
<gene>
    <name evidence="2" type="ORF">G3I74_08685</name>
</gene>
<keyword evidence="1" id="KW-1133">Transmembrane helix</keyword>
<evidence type="ECO:0000256" key="1">
    <source>
        <dbReference type="SAM" id="Phobius"/>
    </source>
</evidence>
<protein>
    <submittedName>
        <fullName evidence="2">Uncharacterized protein</fullName>
    </submittedName>
</protein>
<dbReference type="RefSeq" id="WP_164211183.1">
    <property type="nucleotide sequence ID" value="NZ_JAAGSC010000040.1"/>
</dbReference>
<organism evidence="2 3">
    <name type="scientific">Wenzhouxiangella limi</name>
    <dbReference type="NCBI Taxonomy" id="2707351"/>
    <lineage>
        <taxon>Bacteria</taxon>
        <taxon>Pseudomonadati</taxon>
        <taxon>Pseudomonadota</taxon>
        <taxon>Gammaproteobacteria</taxon>
        <taxon>Chromatiales</taxon>
        <taxon>Wenzhouxiangellaceae</taxon>
        <taxon>Wenzhouxiangella</taxon>
    </lineage>
</organism>
<feature type="transmembrane region" description="Helical" evidence="1">
    <location>
        <begin position="12"/>
        <end position="37"/>
    </location>
</feature>
<name>A0A845UZT4_9GAMM</name>
<accession>A0A845UZT4</accession>
<comment type="caution">
    <text evidence="2">The sequence shown here is derived from an EMBL/GenBank/DDBJ whole genome shotgun (WGS) entry which is preliminary data.</text>
</comment>
<keyword evidence="1" id="KW-0812">Transmembrane</keyword>
<keyword evidence="3" id="KW-1185">Reference proteome</keyword>